<keyword evidence="3" id="KW-1185">Reference proteome</keyword>
<evidence type="ECO:0000259" key="1">
    <source>
        <dbReference type="SMART" id="SM00836"/>
    </source>
</evidence>
<dbReference type="GO" id="GO:0005524">
    <property type="term" value="F:ATP binding"/>
    <property type="evidence" value="ECO:0007669"/>
    <property type="project" value="InterPro"/>
</dbReference>
<dbReference type="Gene3D" id="1.10.730.10">
    <property type="entry name" value="Isoleucyl-tRNA Synthetase, Domain 1"/>
    <property type="match status" value="1"/>
</dbReference>
<dbReference type="Pfam" id="PF05746">
    <property type="entry name" value="DALR_1"/>
    <property type="match status" value="1"/>
</dbReference>
<dbReference type="SUPFAM" id="SSF47323">
    <property type="entry name" value="Anticodon-binding domain of a subclass of class I aminoacyl-tRNA synthetases"/>
    <property type="match status" value="1"/>
</dbReference>
<evidence type="ECO:0000313" key="2">
    <source>
        <dbReference type="EMBL" id="CAH1389999.1"/>
    </source>
</evidence>
<gene>
    <name evidence="2" type="ORF">NEZAVI_LOCUS1270</name>
</gene>
<organism evidence="2 3">
    <name type="scientific">Nezara viridula</name>
    <name type="common">Southern green stink bug</name>
    <name type="synonym">Cimex viridulus</name>
    <dbReference type="NCBI Taxonomy" id="85310"/>
    <lineage>
        <taxon>Eukaryota</taxon>
        <taxon>Metazoa</taxon>
        <taxon>Ecdysozoa</taxon>
        <taxon>Arthropoda</taxon>
        <taxon>Hexapoda</taxon>
        <taxon>Insecta</taxon>
        <taxon>Pterygota</taxon>
        <taxon>Neoptera</taxon>
        <taxon>Paraneoptera</taxon>
        <taxon>Hemiptera</taxon>
        <taxon>Heteroptera</taxon>
        <taxon>Panheteroptera</taxon>
        <taxon>Pentatomomorpha</taxon>
        <taxon>Pentatomoidea</taxon>
        <taxon>Pentatomidae</taxon>
        <taxon>Pentatominae</taxon>
        <taxon>Nezara</taxon>
    </lineage>
</organism>
<dbReference type="SMART" id="SM00836">
    <property type="entry name" value="DALR_1"/>
    <property type="match status" value="1"/>
</dbReference>
<dbReference type="InterPro" id="IPR009080">
    <property type="entry name" value="tRNAsynth_Ia_anticodon-bd"/>
</dbReference>
<feature type="domain" description="DALR anticodon binding" evidence="1">
    <location>
        <begin position="271"/>
        <end position="406"/>
    </location>
</feature>
<dbReference type="PANTHER" id="PTHR16043">
    <property type="entry name" value="DALRD3 PROTEIN"/>
    <property type="match status" value="1"/>
</dbReference>
<name>A0A9P0GW31_NEZVI</name>
<protein>
    <recommendedName>
        <fullName evidence="1">DALR anticodon binding domain-containing protein</fullName>
    </recommendedName>
</protein>
<reference evidence="2" key="1">
    <citation type="submission" date="2022-01" db="EMBL/GenBank/DDBJ databases">
        <authorList>
            <person name="King R."/>
        </authorList>
    </citation>
    <scope>NUCLEOTIDE SEQUENCE</scope>
</reference>
<dbReference type="GO" id="GO:0106217">
    <property type="term" value="P:tRNA C3-cytosine methylation"/>
    <property type="evidence" value="ECO:0007669"/>
    <property type="project" value="TreeGrafter"/>
</dbReference>
<dbReference type="GO" id="GO:0000049">
    <property type="term" value="F:tRNA binding"/>
    <property type="evidence" value="ECO:0007669"/>
    <property type="project" value="TreeGrafter"/>
</dbReference>
<dbReference type="AlphaFoldDB" id="A0A9P0GW31"/>
<dbReference type="OrthoDB" id="9990834at2759"/>
<dbReference type="InterPro" id="IPR037380">
    <property type="entry name" value="DALRD3"/>
</dbReference>
<evidence type="ECO:0000313" key="3">
    <source>
        <dbReference type="Proteomes" id="UP001152798"/>
    </source>
</evidence>
<proteinExistence type="predicted"/>
<sequence length="406" mass="46083">MCSSSEMMFDIISNLEDCLSSDKFNTLCDGGLKFFKVSNNYKVGDYICYASNRQCALPTLPVLEMQLFEILPWIKDFIKVSVAPHGFALSFFRSGCFLNGLKDVEMLGSKYGYNSMYINKVFVLSVIEKNPGSNNLINLRLNVTNNLLKNVICACGGSFDSSNNKVNETIHIKITNKNLLHKDCINIIVGTVTTDSPSTTLDSYKSLRMTDIMALCDNKLDGVNVLEERNKILNASVLFDLLQCNVQRSIALHLKENDSDKRTSCKGTIFVLYNYARLFSLCARFDDEVLAGVYPELPELKNIDFSILASDDEWQIMFESILSWPSVVKKSIIDIKSGRLKLHLILDFLKKISTTFSQYYHKTRVLTEPRIHLLPALFARMRLLKSLLQVYQNAFNLIDVTPLQKM</sequence>
<dbReference type="InterPro" id="IPR008909">
    <property type="entry name" value="DALR_anticod-bd"/>
</dbReference>
<dbReference type="PANTHER" id="PTHR16043:SF1">
    <property type="entry name" value="DALR ANTICODON-BINDING DOMAIN-CONTAINING PROTEIN 3"/>
    <property type="match status" value="1"/>
</dbReference>
<dbReference type="GO" id="GO:0004814">
    <property type="term" value="F:arginine-tRNA ligase activity"/>
    <property type="evidence" value="ECO:0007669"/>
    <property type="project" value="InterPro"/>
</dbReference>
<dbReference type="GO" id="GO:0006420">
    <property type="term" value="P:arginyl-tRNA aminoacylation"/>
    <property type="evidence" value="ECO:0007669"/>
    <property type="project" value="InterPro"/>
</dbReference>
<accession>A0A9P0GW31</accession>
<dbReference type="Proteomes" id="UP001152798">
    <property type="component" value="Chromosome 1"/>
</dbReference>
<dbReference type="EMBL" id="OV725077">
    <property type="protein sequence ID" value="CAH1389999.1"/>
    <property type="molecule type" value="Genomic_DNA"/>
</dbReference>